<evidence type="ECO:0000313" key="3">
    <source>
        <dbReference type="Proteomes" id="UP000053237"/>
    </source>
</evidence>
<feature type="region of interest" description="Disordered" evidence="1">
    <location>
        <begin position="210"/>
        <end position="236"/>
    </location>
</feature>
<sequence>MLDQSASYLITNAALEKTRKARFEREQERSFLKYSVPLQSHQQDTCPFSVQLLRFYIREKPVKSRSKCQFIFDVETCNQITGTAYNASREYEEFKRLRNTLLAECSNCHNCAPFLNTLKEFKAPATKSLLGLDPQRYGAAQALDLSHFLRDVMKIVVNHTQYCKANGQAERILTQFLRLPSTSLQRALADDSDMLLPCRKTRQDRIQLRKSIRSASSSPSKNSIAIRHRGFSDPEQ</sequence>
<dbReference type="AlphaFoldDB" id="A0A024FV03"/>
<evidence type="ECO:0000256" key="1">
    <source>
        <dbReference type="SAM" id="MobiDB-lite"/>
    </source>
</evidence>
<organism evidence="2 3">
    <name type="scientific">Albugo candida</name>
    <dbReference type="NCBI Taxonomy" id="65357"/>
    <lineage>
        <taxon>Eukaryota</taxon>
        <taxon>Sar</taxon>
        <taxon>Stramenopiles</taxon>
        <taxon>Oomycota</taxon>
        <taxon>Peronosporomycetes</taxon>
        <taxon>Albuginales</taxon>
        <taxon>Albuginaceae</taxon>
        <taxon>Albugo</taxon>
    </lineage>
</organism>
<evidence type="ECO:0000313" key="2">
    <source>
        <dbReference type="EMBL" id="CCI10876.1"/>
    </source>
</evidence>
<dbReference type="Proteomes" id="UP000053237">
    <property type="component" value="Unassembled WGS sequence"/>
</dbReference>
<gene>
    <name evidence="2" type="ORF">BN9_118720</name>
</gene>
<accession>A0A024FV03</accession>
<dbReference type="EMBL" id="CAIX01000433">
    <property type="protein sequence ID" value="CCI10876.1"/>
    <property type="molecule type" value="Genomic_DNA"/>
</dbReference>
<feature type="compositionally biased region" description="Low complexity" evidence="1">
    <location>
        <begin position="213"/>
        <end position="225"/>
    </location>
</feature>
<protein>
    <recommendedName>
        <fullName evidence="4">PX domain-containing protein</fullName>
    </recommendedName>
</protein>
<evidence type="ECO:0008006" key="4">
    <source>
        <dbReference type="Google" id="ProtNLM"/>
    </source>
</evidence>
<dbReference type="OrthoDB" id="151762at2759"/>
<dbReference type="InParanoid" id="A0A024FV03"/>
<comment type="caution">
    <text evidence="2">The sequence shown here is derived from an EMBL/GenBank/DDBJ whole genome shotgun (WGS) entry which is preliminary data.</text>
</comment>
<keyword evidence="3" id="KW-1185">Reference proteome</keyword>
<reference evidence="2 3" key="1">
    <citation type="submission" date="2012-05" db="EMBL/GenBank/DDBJ databases">
        <title>Recombination and specialization in a pathogen metapopulation.</title>
        <authorList>
            <person name="Gardiner A."/>
            <person name="Kemen E."/>
            <person name="Schultz-Larsen T."/>
            <person name="MacLean D."/>
            <person name="Van Oosterhout C."/>
            <person name="Jones J.D.G."/>
        </authorList>
    </citation>
    <scope>NUCLEOTIDE SEQUENCE [LARGE SCALE GENOMIC DNA]</scope>
    <source>
        <strain evidence="2 3">Ac Nc2</strain>
    </source>
</reference>
<proteinExistence type="predicted"/>
<name>A0A024FV03_9STRA</name>